<feature type="signal peptide" evidence="2">
    <location>
        <begin position="1"/>
        <end position="23"/>
    </location>
</feature>
<dbReference type="Gene3D" id="2.60.120.1440">
    <property type="match status" value="1"/>
</dbReference>
<dbReference type="PANTHER" id="PTHR38731:SF3">
    <property type="entry name" value="BLL6125 PROTEIN"/>
    <property type="match status" value="1"/>
</dbReference>
<dbReference type="PANTHER" id="PTHR38731">
    <property type="entry name" value="LIPL45-RELATED LIPOPROTEIN-RELATED"/>
    <property type="match status" value="1"/>
</dbReference>
<evidence type="ECO:0000313" key="5">
    <source>
        <dbReference type="Proteomes" id="UP000573499"/>
    </source>
</evidence>
<comment type="caution">
    <text evidence="4">The sequence shown here is derived from an EMBL/GenBank/DDBJ whole genome shotgun (WGS) entry which is preliminary data.</text>
</comment>
<evidence type="ECO:0000313" key="4">
    <source>
        <dbReference type="EMBL" id="MBA5687986.1"/>
    </source>
</evidence>
<sequence length="456" mass="46843">MLRQILVSLSVGAGLLWSAAAMAGEAGKVVFVTGQVQLAKRAAVLDAAVQEGDEVATGADGYVYIKTVDAGFLILRPNSKARIAAYQVDQQNPGNTHVKLELLGGVARSISGTAVKKARQNFRFNTPVAAIGVRGTDFIVYTDQETSRVAVVSGGVVVSGFSGGCGPEGNGPCEGNASRELFAGQSGVLLQVQRGQNIPQLLRNPSLAPDQSMPPRGDEPVGKVTPATSLPVAVQDVNLDAQKGAGLLNAGKAASGNNTTQTGTDTGAKVPPAEVVVDPGKPVVPPAPPSPPEILWGRWQAVADVPQDAAALAKLRDGTFENTYTAGGAYVIARLKNSQLVMPKDGTAAFVLSGSEATLQLAGQNPVAAAIRDAHLDVNFGSRSFSTGLTVYTPDASMAVAGQGSITSVGGLVSDLGADMTIRGYLGGSQAEQAGYVFKTINNPKMTAEGATTWKH</sequence>
<dbReference type="EMBL" id="JACEZU010000006">
    <property type="protein sequence ID" value="MBA5687986.1"/>
    <property type="molecule type" value="Genomic_DNA"/>
</dbReference>
<dbReference type="Pfam" id="PF04773">
    <property type="entry name" value="FecR"/>
    <property type="match status" value="1"/>
</dbReference>
<gene>
    <name evidence="4" type="ORF">H3H39_13115</name>
</gene>
<reference evidence="4 5" key="1">
    <citation type="submission" date="2020-07" db="EMBL/GenBank/DDBJ databases">
        <title>Novel species isolated from subtropical streams in China.</title>
        <authorList>
            <person name="Lu H."/>
        </authorList>
    </citation>
    <scope>NUCLEOTIDE SEQUENCE [LARGE SCALE GENOMIC DNA]</scope>
    <source>
        <strain evidence="4 5">LX47W</strain>
    </source>
</reference>
<dbReference type="Proteomes" id="UP000573499">
    <property type="component" value="Unassembled WGS sequence"/>
</dbReference>
<feature type="region of interest" description="Disordered" evidence="1">
    <location>
        <begin position="204"/>
        <end position="223"/>
    </location>
</feature>
<dbReference type="InterPro" id="IPR006860">
    <property type="entry name" value="FecR"/>
</dbReference>
<dbReference type="RefSeq" id="WP_182153843.1">
    <property type="nucleotide sequence ID" value="NZ_JACEZU010000006.1"/>
</dbReference>
<accession>A0A7W2FAA1</accession>
<feature type="domain" description="FecR protein" evidence="3">
    <location>
        <begin position="53"/>
        <end position="156"/>
    </location>
</feature>
<proteinExistence type="predicted"/>
<evidence type="ECO:0000256" key="2">
    <source>
        <dbReference type="SAM" id="SignalP"/>
    </source>
</evidence>
<keyword evidence="2" id="KW-0732">Signal</keyword>
<organism evidence="4 5">
    <name type="scientific">Rugamonas apoptosis</name>
    <dbReference type="NCBI Taxonomy" id="2758570"/>
    <lineage>
        <taxon>Bacteria</taxon>
        <taxon>Pseudomonadati</taxon>
        <taxon>Pseudomonadota</taxon>
        <taxon>Betaproteobacteria</taxon>
        <taxon>Burkholderiales</taxon>
        <taxon>Oxalobacteraceae</taxon>
        <taxon>Telluria group</taxon>
        <taxon>Rugamonas</taxon>
    </lineage>
</organism>
<evidence type="ECO:0000259" key="3">
    <source>
        <dbReference type="Pfam" id="PF04773"/>
    </source>
</evidence>
<protein>
    <submittedName>
        <fullName evidence="4">FecR domain-containing protein</fullName>
    </submittedName>
</protein>
<dbReference type="AlphaFoldDB" id="A0A7W2FAA1"/>
<keyword evidence="5" id="KW-1185">Reference proteome</keyword>
<feature type="chain" id="PRO_5030607645" evidence="2">
    <location>
        <begin position="24"/>
        <end position="456"/>
    </location>
</feature>
<evidence type="ECO:0000256" key="1">
    <source>
        <dbReference type="SAM" id="MobiDB-lite"/>
    </source>
</evidence>
<name>A0A7W2FAA1_9BURK</name>